<dbReference type="AlphaFoldDB" id="A0A1Y4LNR9"/>
<dbReference type="Proteomes" id="UP000195326">
    <property type="component" value="Unassembled WGS sequence"/>
</dbReference>
<comment type="caution">
    <text evidence="1">The sequence shown here is derived from an EMBL/GenBank/DDBJ whole genome shotgun (WGS) entry which is preliminary data.</text>
</comment>
<name>A0A1Y4LNR9_9FIRM</name>
<dbReference type="InterPro" id="IPR024747">
    <property type="entry name" value="Pyridox_Oxase-rel"/>
</dbReference>
<sequence length="156" mass="17588">MRRKDREIMGEEIEMILQKGEYGILSTVGQDGKPYAVPLSYVWKDGLIHLHCAANVGKKLENISYCSDVCFVVVGDTTVQPEKFGTLYESVILTGQMMPSKDKQASLIALLEKYSKEFLEKGMQYIQAAWDKTGVYIIYPEQITGKAKRTAMHSKV</sequence>
<dbReference type="Pfam" id="PF12900">
    <property type="entry name" value="Pyridox_ox_2"/>
    <property type="match status" value="1"/>
</dbReference>
<accession>A0A1Y4LNR9</accession>
<dbReference type="PANTHER" id="PTHR34071">
    <property type="entry name" value="5-NITROIMIDAZOLE ANTIBIOTICS RESISTANCE PROTEIN, NIMA-FAMILY-RELATED PROTEIN-RELATED"/>
    <property type="match status" value="1"/>
</dbReference>
<evidence type="ECO:0000313" key="2">
    <source>
        <dbReference type="Proteomes" id="UP000195326"/>
    </source>
</evidence>
<dbReference type="PANTHER" id="PTHR34071:SF2">
    <property type="entry name" value="FLAVIN-NUCLEOTIDE-BINDING PROTEIN"/>
    <property type="match status" value="1"/>
</dbReference>
<dbReference type="SUPFAM" id="SSF50475">
    <property type="entry name" value="FMN-binding split barrel"/>
    <property type="match status" value="1"/>
</dbReference>
<gene>
    <name evidence="1" type="ORF">B5F15_14055</name>
</gene>
<dbReference type="Gene3D" id="2.30.110.10">
    <property type="entry name" value="Electron Transport, Fmn-binding Protein, Chain A"/>
    <property type="match status" value="1"/>
</dbReference>
<reference evidence="2" key="1">
    <citation type="submission" date="2017-04" db="EMBL/GenBank/DDBJ databases">
        <title>Function of individual gut microbiota members based on whole genome sequencing of pure cultures obtained from chicken caecum.</title>
        <authorList>
            <person name="Medvecky M."/>
            <person name="Cejkova D."/>
            <person name="Polansky O."/>
            <person name="Karasova D."/>
            <person name="Kubasova T."/>
            <person name="Cizek A."/>
            <person name="Rychlik I."/>
        </authorList>
    </citation>
    <scope>NUCLEOTIDE SEQUENCE [LARGE SCALE GENOMIC DNA]</scope>
    <source>
        <strain evidence="2">An179</strain>
    </source>
</reference>
<evidence type="ECO:0008006" key="3">
    <source>
        <dbReference type="Google" id="ProtNLM"/>
    </source>
</evidence>
<proteinExistence type="predicted"/>
<evidence type="ECO:0000313" key="1">
    <source>
        <dbReference type="EMBL" id="OUP55832.1"/>
    </source>
</evidence>
<dbReference type="InterPro" id="IPR012349">
    <property type="entry name" value="Split_barrel_FMN-bd"/>
</dbReference>
<dbReference type="EMBL" id="NFKL01000023">
    <property type="protein sequence ID" value="OUP55832.1"/>
    <property type="molecule type" value="Genomic_DNA"/>
</dbReference>
<protein>
    <recommendedName>
        <fullName evidence="3">5-nitroimidazole antibiotic resistance protein</fullName>
    </recommendedName>
</protein>
<organism evidence="1 2">
    <name type="scientific">Butyricicoccus pullicaecorum</name>
    <dbReference type="NCBI Taxonomy" id="501571"/>
    <lineage>
        <taxon>Bacteria</taxon>
        <taxon>Bacillati</taxon>
        <taxon>Bacillota</taxon>
        <taxon>Clostridia</taxon>
        <taxon>Eubacteriales</taxon>
        <taxon>Butyricicoccaceae</taxon>
        <taxon>Butyricicoccus</taxon>
    </lineage>
</organism>